<keyword evidence="6" id="KW-0064">Aspartyl protease</keyword>
<dbReference type="InterPro" id="IPR001969">
    <property type="entry name" value="Aspartic_peptidase_AS"/>
</dbReference>
<dbReference type="CDD" id="cd00303">
    <property type="entry name" value="retropepsin_like"/>
    <property type="match status" value="1"/>
</dbReference>
<keyword evidence="12" id="KW-0695">RNA-directed DNA polymerase</keyword>
<evidence type="ECO:0000256" key="8">
    <source>
        <dbReference type="ARBA" id="ARBA00022801"/>
    </source>
</evidence>
<dbReference type="Pfam" id="PF17919">
    <property type="entry name" value="RT_RNaseH_2"/>
    <property type="match status" value="1"/>
</dbReference>
<dbReference type="InterPro" id="IPR005162">
    <property type="entry name" value="Retrotrans_gag_dom"/>
</dbReference>
<evidence type="ECO:0000256" key="3">
    <source>
        <dbReference type="ARBA" id="ARBA00022695"/>
    </source>
</evidence>
<keyword evidence="4" id="KW-0540">Nuclease</keyword>
<keyword evidence="2" id="KW-0808">Transferase</keyword>
<dbReference type="GO" id="GO:0006508">
    <property type="term" value="P:proteolysis"/>
    <property type="evidence" value="ECO:0007669"/>
    <property type="project" value="UniProtKB-KW"/>
</dbReference>
<organism evidence="20 21">
    <name type="scientific">Vitis vinifera</name>
    <name type="common">Grape</name>
    <dbReference type="NCBI Taxonomy" id="29760"/>
    <lineage>
        <taxon>Eukaryota</taxon>
        <taxon>Viridiplantae</taxon>
        <taxon>Streptophyta</taxon>
        <taxon>Embryophyta</taxon>
        <taxon>Tracheophyta</taxon>
        <taxon>Spermatophyta</taxon>
        <taxon>Magnoliopsida</taxon>
        <taxon>eudicotyledons</taxon>
        <taxon>Gunneridae</taxon>
        <taxon>Pentapetalae</taxon>
        <taxon>rosids</taxon>
        <taxon>Vitales</taxon>
        <taxon>Vitaceae</taxon>
        <taxon>Viteae</taxon>
        <taxon>Vitis</taxon>
    </lineage>
</organism>
<dbReference type="Gene3D" id="3.30.420.10">
    <property type="entry name" value="Ribonuclease H-like superfamily/Ribonuclease H"/>
    <property type="match status" value="1"/>
</dbReference>
<dbReference type="Gene3D" id="1.10.340.70">
    <property type="match status" value="1"/>
</dbReference>
<dbReference type="Gene3D" id="3.10.20.370">
    <property type="match status" value="1"/>
</dbReference>
<keyword evidence="8" id="KW-0378">Hydrolase</keyword>
<dbReference type="InterPro" id="IPR041588">
    <property type="entry name" value="Integrase_H2C2"/>
</dbReference>
<keyword evidence="5" id="KW-0479">Metal-binding</keyword>
<dbReference type="GO" id="GO:0004519">
    <property type="term" value="F:endonuclease activity"/>
    <property type="evidence" value="ECO:0007669"/>
    <property type="project" value="UniProtKB-KW"/>
</dbReference>
<keyword evidence="16" id="KW-0511">Multifunctional enzyme</keyword>
<keyword evidence="10" id="KW-0694">RNA-binding</keyword>
<evidence type="ECO:0000256" key="16">
    <source>
        <dbReference type="ARBA" id="ARBA00023268"/>
    </source>
</evidence>
<evidence type="ECO:0000256" key="4">
    <source>
        <dbReference type="ARBA" id="ARBA00022722"/>
    </source>
</evidence>
<dbReference type="EMBL" id="QGNW01000099">
    <property type="protein sequence ID" value="RVW97569.1"/>
    <property type="molecule type" value="Genomic_DNA"/>
</dbReference>
<dbReference type="Proteomes" id="UP000288805">
    <property type="component" value="Unassembled WGS sequence"/>
</dbReference>
<keyword evidence="9" id="KW-0460">Magnesium</keyword>
<dbReference type="GO" id="GO:0003677">
    <property type="term" value="F:DNA binding"/>
    <property type="evidence" value="ECO:0007669"/>
    <property type="project" value="UniProtKB-KW"/>
</dbReference>
<evidence type="ECO:0000256" key="17">
    <source>
        <dbReference type="SAM" id="MobiDB-lite"/>
    </source>
</evidence>
<dbReference type="Pfam" id="PF03732">
    <property type="entry name" value="Retrotrans_gag"/>
    <property type="match status" value="1"/>
</dbReference>
<keyword evidence="11" id="KW-0229">DNA integration</keyword>
<evidence type="ECO:0000313" key="21">
    <source>
        <dbReference type="Proteomes" id="UP000288805"/>
    </source>
</evidence>
<feature type="domain" description="Reverse transcriptase" evidence="18">
    <location>
        <begin position="758"/>
        <end position="937"/>
    </location>
</feature>
<evidence type="ECO:0000256" key="6">
    <source>
        <dbReference type="ARBA" id="ARBA00022750"/>
    </source>
</evidence>
<dbReference type="InterPro" id="IPR001584">
    <property type="entry name" value="Integrase_cat-core"/>
</dbReference>
<proteinExistence type="predicted"/>
<gene>
    <name evidence="20" type="primary">TY3B-G_360</name>
    <name evidence="20" type="ORF">CK203_046545</name>
</gene>
<dbReference type="FunFam" id="3.30.70.270:FF:000020">
    <property type="entry name" value="Transposon Tf2-6 polyprotein-like Protein"/>
    <property type="match status" value="1"/>
</dbReference>
<dbReference type="Pfam" id="PF24626">
    <property type="entry name" value="SH3_Tf2-1"/>
    <property type="match status" value="1"/>
</dbReference>
<name>A0A438ILI2_VITVI</name>
<dbReference type="CDD" id="cd09274">
    <property type="entry name" value="RNase_HI_RT_Ty3"/>
    <property type="match status" value="1"/>
</dbReference>
<dbReference type="CDD" id="cd01647">
    <property type="entry name" value="RT_LTR"/>
    <property type="match status" value="1"/>
</dbReference>
<evidence type="ECO:0000256" key="15">
    <source>
        <dbReference type="ARBA" id="ARBA00023172"/>
    </source>
</evidence>
<evidence type="ECO:0000256" key="2">
    <source>
        <dbReference type="ARBA" id="ARBA00022679"/>
    </source>
</evidence>
<feature type="compositionally biased region" description="Polar residues" evidence="17">
    <location>
        <begin position="1694"/>
        <end position="1705"/>
    </location>
</feature>
<dbReference type="Pfam" id="PF00078">
    <property type="entry name" value="RVT_1"/>
    <property type="match status" value="1"/>
</dbReference>
<evidence type="ECO:0000259" key="18">
    <source>
        <dbReference type="PROSITE" id="PS50878"/>
    </source>
</evidence>
<dbReference type="InterPro" id="IPR041577">
    <property type="entry name" value="RT_RNaseH_2"/>
</dbReference>
<dbReference type="InterPro" id="IPR043128">
    <property type="entry name" value="Rev_trsase/Diguanyl_cyclase"/>
</dbReference>
<dbReference type="Gene3D" id="3.30.70.270">
    <property type="match status" value="2"/>
</dbReference>
<dbReference type="GO" id="GO:0015074">
    <property type="term" value="P:DNA integration"/>
    <property type="evidence" value="ECO:0007669"/>
    <property type="project" value="UniProtKB-KW"/>
</dbReference>
<evidence type="ECO:0000256" key="9">
    <source>
        <dbReference type="ARBA" id="ARBA00022842"/>
    </source>
</evidence>
<keyword evidence="1" id="KW-0645">Protease</keyword>
<feature type="region of interest" description="Disordered" evidence="17">
    <location>
        <begin position="409"/>
        <end position="439"/>
    </location>
</feature>
<dbReference type="SUPFAM" id="SSF56672">
    <property type="entry name" value="DNA/RNA polymerases"/>
    <property type="match status" value="1"/>
</dbReference>
<feature type="region of interest" description="Disordered" evidence="17">
    <location>
        <begin position="1694"/>
        <end position="1715"/>
    </location>
</feature>
<dbReference type="Pfam" id="PF08284">
    <property type="entry name" value="RVP_2"/>
    <property type="match status" value="1"/>
</dbReference>
<dbReference type="SUPFAM" id="SSF50630">
    <property type="entry name" value="Acid proteases"/>
    <property type="match status" value="1"/>
</dbReference>
<dbReference type="InterPro" id="IPR043502">
    <property type="entry name" value="DNA/RNA_pol_sf"/>
</dbReference>
<evidence type="ECO:0000259" key="19">
    <source>
        <dbReference type="PROSITE" id="PS50994"/>
    </source>
</evidence>
<dbReference type="FunFam" id="3.10.10.10:FF:000007">
    <property type="entry name" value="Retrovirus-related Pol polyprotein from transposon 17.6-like Protein"/>
    <property type="match status" value="1"/>
</dbReference>
<evidence type="ECO:0000256" key="7">
    <source>
        <dbReference type="ARBA" id="ARBA00022759"/>
    </source>
</evidence>
<dbReference type="GO" id="GO:0003964">
    <property type="term" value="F:RNA-directed DNA polymerase activity"/>
    <property type="evidence" value="ECO:0007669"/>
    <property type="project" value="UniProtKB-KW"/>
</dbReference>
<dbReference type="PROSITE" id="PS50994">
    <property type="entry name" value="INTEGRASE"/>
    <property type="match status" value="1"/>
</dbReference>
<dbReference type="InterPro" id="IPR036397">
    <property type="entry name" value="RNaseH_sf"/>
</dbReference>
<dbReference type="SUPFAM" id="SSF53098">
    <property type="entry name" value="Ribonuclease H-like"/>
    <property type="match status" value="1"/>
</dbReference>
<dbReference type="InterPro" id="IPR056924">
    <property type="entry name" value="SH3_Tf2-1"/>
</dbReference>
<evidence type="ECO:0000256" key="14">
    <source>
        <dbReference type="ARBA" id="ARBA00023125"/>
    </source>
</evidence>
<dbReference type="PANTHER" id="PTHR37984">
    <property type="entry name" value="PROTEIN CBG26694"/>
    <property type="match status" value="1"/>
</dbReference>
<keyword evidence="15" id="KW-0233">DNA recombination</keyword>
<keyword evidence="13" id="KW-0239">DNA-directed DNA polymerase</keyword>
<keyword evidence="7" id="KW-0255">Endonuclease</keyword>
<dbReference type="Gene3D" id="2.40.70.10">
    <property type="entry name" value="Acid Proteases"/>
    <property type="match status" value="1"/>
</dbReference>
<dbReference type="InterPro" id="IPR012337">
    <property type="entry name" value="RNaseH-like_sf"/>
</dbReference>
<comment type="caution">
    <text evidence="20">The sequence shown here is derived from an EMBL/GenBank/DDBJ whole genome shotgun (WGS) entry which is preliminary data.</text>
</comment>
<keyword evidence="14" id="KW-0238">DNA-binding</keyword>
<dbReference type="PROSITE" id="PS50878">
    <property type="entry name" value="RT_POL"/>
    <property type="match status" value="1"/>
</dbReference>
<evidence type="ECO:0000256" key="12">
    <source>
        <dbReference type="ARBA" id="ARBA00022918"/>
    </source>
</evidence>
<evidence type="ECO:0000256" key="10">
    <source>
        <dbReference type="ARBA" id="ARBA00022884"/>
    </source>
</evidence>
<evidence type="ECO:0000256" key="5">
    <source>
        <dbReference type="ARBA" id="ARBA00022723"/>
    </source>
</evidence>
<protein>
    <submittedName>
        <fullName evidence="20">Transposon Ty3-G Gag-Pol polyprotein</fullName>
    </submittedName>
</protein>
<feature type="domain" description="Integrase catalytic" evidence="19">
    <location>
        <begin position="1284"/>
        <end position="1448"/>
    </location>
</feature>
<evidence type="ECO:0000256" key="11">
    <source>
        <dbReference type="ARBA" id="ARBA00022908"/>
    </source>
</evidence>
<evidence type="ECO:0000313" key="20">
    <source>
        <dbReference type="EMBL" id="RVW97569.1"/>
    </source>
</evidence>
<sequence length="1832" mass="206424">MVKQDERRKGRDYLMRAWQCQTDTFVAIPLQQHVQTTEASVVEEPNTPKVPPTEELNAATQLVTKHSKAQSNSGPRRPRKPPTWMNDYVVEDIKLSEEVCRGDIGADTRSKSALVLTGHFVGRTYQLVLSSTPLMADSDVLSAVKALQDQFEAQFESQTVSFHQILQQYMSTVDSRLEEFRSQFRGSSAGLLGPPPTPPPVPEMGAGSNELATALRFMKMEIPKFNGTDPHGWVFRVEEFFDFHGTPEPLRLRIVSFHMEGLAAGWYQWMKANNLLSSWKAFLLSLKHRFGASLYEDHQGNLSKLTQTSTVAEFQSAFEDLMNKVTGISEPLLISFFITGLKSDIRRELLFSRPSTLMEAFALARAYETRCEEIKQSARPWHKWSSSNAANTSTVSSTRQHVVTAVSTGPFQTTTPAPASPPTTIGHKQTPPIAPTPALPIRRLTPTELREKREKGLCYNCDQKYFANHRCRSKFLLLLGTDDIDEAIDEDGVATEPTEDLVTGDISSLNALAGQGNPRSLRLVGEFGSHCFHVLIDSGSTHNFIKPALVERLGLPIQPTPKFRVYIGNGDYLICQHTCPQVALTLQGNVFPLDLFILPIEGPDVVLGIQWLQQLGRVAHDYAALSMEFCWEGRPIILHGDLHQSSSLITFNQFQALIHSSNVHSMFALQPLATEELETASLVTKENTLIFPNTLPVAISTTLQKFRDLFLPPTGLPPHRTIDHKIHLIPNSKPVNVRPYRYPHFQKNEMEKLIREMLDQGIIRPSQSPFSSPVLLVKKKDGTYRFCVDYRALNVVTIKDKFPIPTIDELLDELGGATIFSKLDLRAGYHQIRVHNRDVYKTAFRTHEGHYEFLVMPFGLSNAPSTFQATMNQLFAAFLRKFVIVFFYDILVYSTTISEHVTHLEQVLTCLHKGSFYVKLSKCHFCQETIEYLRHIVSAGGVRADPQKLDAMMKWPIPRTLKHLRGFLGLTGYYRRFIHGYASIAAPLTDLLRKDAFNWTPEVTVAFDALKSAMVAAPVLRLPDFNETFVIETDASNVGIGAVLMQVGHPISYFSKKLGPRLQASSTYLKELHAIAEAVHKWRQYLLGRFFIIRTDHKSIKELLQQVVQTPDQQIYIRKLLGYHFRIEYKPGRANQAADALSRVHEEELEQPALSAPSCLSFSSHPSLEFLTTLRQENSTLSDLVSLHQQFTTGSLSSDYSLHDGLLFFKLRYYISPNSSLKALLLHEFHATPFAGHGGVKRTLVRLATLFYWPRMRADVEQYVSACLVCQQTKYSTQAPAGLLQPLPVPSLVWNEVTMDFITNLPPSRNFTVIMVVVDRLTKSAHFGALPTQFTAAKSAEVFAAIVVKIHGFPSSIISDRDPVFMSKFWQTLFKLSGTSLRHSTAYHPQTDGQSEVVNRGLEQYLRAFTNEKPHSWISFLGWAEFCYNSSYHSGLKMTPFQALFGRPPPIIPAYTQGSTSIQALDEALVERDTLLRTLKENLRQAQHRMTQKANAHRRDLQLEVGDMVLVRLQPYRQTTAAHRPYQKLAKRYYGPYQVLERIGAVAYRLALPSGCKIHPVFHISALKPFRGPVPDEFYPLPTATMGIHPLLVPAAICAVRTILRQGKEVQQILVQWTASDPENATWEDFVAFCRLYPDYHLEDKVDFHGVGNDTFVAIPLQQHVQTTEASVVEEPNTPKVPPTEELNAATQLVTKHSKAQSNSGPRRPRKPPTWMNDYVVEGIKLSEEVCRGDIGADTRSKSALVLTGHFVGRTYHRPTSSHGCQALLSICEDANQNDRTEQLRLQSQNVTPPHIFLCLAKHYKTSKLMFHHHNRHGVFPVSNKLGSILTP</sequence>
<reference evidence="20 21" key="1">
    <citation type="journal article" date="2018" name="PLoS Genet.">
        <title>Population sequencing reveals clonal diversity and ancestral inbreeding in the grapevine cultivar Chardonnay.</title>
        <authorList>
            <person name="Roach M.J."/>
            <person name="Johnson D.L."/>
            <person name="Bohlmann J."/>
            <person name="van Vuuren H.J."/>
            <person name="Jones S.J."/>
            <person name="Pretorius I.S."/>
            <person name="Schmidt S.A."/>
            <person name="Borneman A.R."/>
        </authorList>
    </citation>
    <scope>NUCLEOTIDE SEQUENCE [LARGE SCALE GENOMIC DNA]</scope>
    <source>
        <strain evidence="21">cv. Chardonnay</strain>
        <tissue evidence="20">Leaf</tissue>
    </source>
</reference>
<evidence type="ECO:0000256" key="13">
    <source>
        <dbReference type="ARBA" id="ARBA00022932"/>
    </source>
</evidence>
<dbReference type="GO" id="GO:0003887">
    <property type="term" value="F:DNA-directed DNA polymerase activity"/>
    <property type="evidence" value="ECO:0007669"/>
    <property type="project" value="UniProtKB-KW"/>
</dbReference>
<dbReference type="Pfam" id="PF17921">
    <property type="entry name" value="Integrase_H2C2"/>
    <property type="match status" value="1"/>
</dbReference>
<dbReference type="GO" id="GO:0006310">
    <property type="term" value="P:DNA recombination"/>
    <property type="evidence" value="ECO:0007669"/>
    <property type="project" value="UniProtKB-KW"/>
</dbReference>
<feature type="region of interest" description="Disordered" evidence="17">
    <location>
        <begin position="63"/>
        <end position="82"/>
    </location>
</feature>
<accession>A0A438ILI2</accession>
<dbReference type="PROSITE" id="PS00141">
    <property type="entry name" value="ASP_PROTEASE"/>
    <property type="match status" value="1"/>
</dbReference>
<dbReference type="GO" id="GO:0003723">
    <property type="term" value="F:RNA binding"/>
    <property type="evidence" value="ECO:0007669"/>
    <property type="project" value="UniProtKB-KW"/>
</dbReference>
<evidence type="ECO:0000256" key="1">
    <source>
        <dbReference type="ARBA" id="ARBA00022670"/>
    </source>
</evidence>
<dbReference type="InterPro" id="IPR000477">
    <property type="entry name" value="RT_dom"/>
</dbReference>
<dbReference type="GO" id="GO:0004190">
    <property type="term" value="F:aspartic-type endopeptidase activity"/>
    <property type="evidence" value="ECO:0007669"/>
    <property type="project" value="UniProtKB-KW"/>
</dbReference>
<keyword evidence="3" id="KW-0548">Nucleotidyltransferase</keyword>
<dbReference type="GO" id="GO:0046872">
    <property type="term" value="F:metal ion binding"/>
    <property type="evidence" value="ECO:0007669"/>
    <property type="project" value="UniProtKB-KW"/>
</dbReference>
<dbReference type="InterPro" id="IPR021109">
    <property type="entry name" value="Peptidase_aspartic_dom_sf"/>
</dbReference>
<dbReference type="PANTHER" id="PTHR37984:SF5">
    <property type="entry name" value="PROTEIN NYNRIN-LIKE"/>
    <property type="match status" value="1"/>
</dbReference>
<feature type="compositionally biased region" description="Polar residues" evidence="17">
    <location>
        <begin position="63"/>
        <end position="74"/>
    </location>
</feature>
<dbReference type="Gene3D" id="3.10.10.10">
    <property type="entry name" value="HIV Type 1 Reverse Transcriptase, subunit A, domain 1"/>
    <property type="match status" value="1"/>
</dbReference>
<dbReference type="InterPro" id="IPR050951">
    <property type="entry name" value="Retrovirus_Pol_polyprotein"/>
</dbReference>